<dbReference type="SUPFAM" id="SSF109604">
    <property type="entry name" value="HD-domain/PDEase-like"/>
    <property type="match status" value="1"/>
</dbReference>
<dbReference type="PANTHER" id="PTHR11373">
    <property type="entry name" value="DEOXYNUCLEOSIDE TRIPHOSPHATE TRIPHOSPHOHYDROLASE"/>
    <property type="match status" value="1"/>
</dbReference>
<dbReference type="RefSeq" id="WP_052861792.1">
    <property type="nucleotide sequence ID" value="NZ_JBHVEP010000014.1"/>
</dbReference>
<sequence length="462" mass="49199">MTGTPPTHGRDAGATGGGASAPPDAAPGYAPTTPGYAAADAERWVSEPDKRPGRTAFQRDRARVLHSAALRRLAGKTQVVTPGTLTHAWDASPRTRLTHSLECAQVGRELGAALGCDPDLVETACLAHDLGHPPFGHNGEQALNEVAAACGGFEGNAQSLRLLARLEPKRFRPAPDGSAVSVGLNLTRAALDAATKYPWPRGGHPTDPASPKFGVYEDDLPVFHWLRQGAPAAARSFEAQVMDWSDDVAYSVHDVEDGLHAGHLDPNCLLADAERAEIFAVAAATYAPGADPDALAAALDRLLDQEWWPHGYDGSALAQARLKDATSQLIGRFCLAAETATRAAWGTGRLTRYGAELVVPDETRLECAVLKAVADRYVMQRPDQEALRVDQRIVIAELAEALLTRAPDGLDPQFRSLFDAAADDTARMRAVIDQIAALTDASARSLHARLTRPRGNARDNPG</sequence>
<comment type="caution">
    <text evidence="5">The sequence shown here is derived from an EMBL/GenBank/DDBJ whole genome shotgun (WGS) entry which is preliminary data.</text>
</comment>
<evidence type="ECO:0000259" key="4">
    <source>
        <dbReference type="PROSITE" id="PS51831"/>
    </source>
</evidence>
<feature type="compositionally biased region" description="Basic and acidic residues" evidence="3">
    <location>
        <begin position="40"/>
        <end position="59"/>
    </location>
</feature>
<evidence type="ECO:0000256" key="3">
    <source>
        <dbReference type="SAM" id="MobiDB-lite"/>
    </source>
</evidence>
<evidence type="ECO:0000256" key="1">
    <source>
        <dbReference type="ARBA" id="ARBA00022801"/>
    </source>
</evidence>
<dbReference type="InterPro" id="IPR050135">
    <property type="entry name" value="dGTPase-like"/>
</dbReference>
<evidence type="ECO:0000313" key="5">
    <source>
        <dbReference type="EMBL" id="MFH8589815.1"/>
    </source>
</evidence>
<evidence type="ECO:0000313" key="6">
    <source>
        <dbReference type="Proteomes" id="UP001610990"/>
    </source>
</evidence>
<dbReference type="HAMAP" id="MF_01212">
    <property type="entry name" value="dGTPase_type2"/>
    <property type="match status" value="1"/>
</dbReference>
<dbReference type="InterPro" id="IPR006261">
    <property type="entry name" value="dGTPase"/>
</dbReference>
<reference evidence="5 6" key="1">
    <citation type="submission" date="2024-10" db="EMBL/GenBank/DDBJ databases">
        <title>The Natural Products Discovery Center: Release of the First 8490 Sequenced Strains for Exploring Actinobacteria Biosynthetic Diversity.</title>
        <authorList>
            <person name="Kalkreuter E."/>
            <person name="Kautsar S.A."/>
            <person name="Yang D."/>
            <person name="Bader C.D."/>
            <person name="Teijaro C.N."/>
            <person name="Fluegel L."/>
            <person name="Davis C.M."/>
            <person name="Simpson J.R."/>
            <person name="Lauterbach L."/>
            <person name="Steele A.D."/>
            <person name="Gui C."/>
            <person name="Meng S."/>
            <person name="Li G."/>
            <person name="Viehrig K."/>
            <person name="Ye F."/>
            <person name="Su P."/>
            <person name="Kiefer A.F."/>
            <person name="Nichols A."/>
            <person name="Cepeda A.J."/>
            <person name="Yan W."/>
            <person name="Fan B."/>
            <person name="Jiang Y."/>
            <person name="Adhikari A."/>
            <person name="Zheng C.-J."/>
            <person name="Schuster L."/>
            <person name="Cowan T.M."/>
            <person name="Smanski M.J."/>
            <person name="Chevrette M.G."/>
            <person name="De Carvalho L.P.S."/>
            <person name="Shen B."/>
        </authorList>
    </citation>
    <scope>NUCLEOTIDE SEQUENCE [LARGE SCALE GENOMIC DNA]</scope>
    <source>
        <strain evidence="5 6">NPDC018013</strain>
    </source>
</reference>
<feature type="region of interest" description="Disordered" evidence="3">
    <location>
        <begin position="1"/>
        <end position="59"/>
    </location>
</feature>
<evidence type="ECO:0000256" key="2">
    <source>
        <dbReference type="HAMAP-Rule" id="MF_01212"/>
    </source>
</evidence>
<keyword evidence="1 2" id="KW-0378">Hydrolase</keyword>
<dbReference type="Gene3D" id="1.10.3210.10">
    <property type="entry name" value="Hypothetical protein af1432"/>
    <property type="match status" value="1"/>
</dbReference>
<dbReference type="CDD" id="cd00077">
    <property type="entry name" value="HDc"/>
    <property type="match status" value="1"/>
</dbReference>
<dbReference type="Proteomes" id="UP001610990">
    <property type="component" value="Unassembled WGS sequence"/>
</dbReference>
<dbReference type="Pfam" id="PF01966">
    <property type="entry name" value="HD"/>
    <property type="match status" value="1"/>
</dbReference>
<dbReference type="NCBIfam" id="TIGR01353">
    <property type="entry name" value="dGTP_triPase"/>
    <property type="match status" value="1"/>
</dbReference>
<dbReference type="InterPro" id="IPR026875">
    <property type="entry name" value="PHydrolase_assoc_dom"/>
</dbReference>
<accession>A0ABW7RP21</accession>
<dbReference type="GeneID" id="97378781"/>
<dbReference type="PANTHER" id="PTHR11373:SF32">
    <property type="entry name" value="DEOXYGUANOSINETRIPHOSPHATE TRIPHOSPHOHYDROLASE"/>
    <property type="match status" value="1"/>
</dbReference>
<dbReference type="PROSITE" id="PS51831">
    <property type="entry name" value="HD"/>
    <property type="match status" value="1"/>
</dbReference>
<feature type="compositionally biased region" description="Low complexity" evidence="3">
    <location>
        <begin position="20"/>
        <end position="39"/>
    </location>
</feature>
<comment type="similarity">
    <text evidence="2">Belongs to the dGTPase family. Type 2 subfamily.</text>
</comment>
<dbReference type="EMBL" id="JBIRGH010000036">
    <property type="protein sequence ID" value="MFH8589815.1"/>
    <property type="molecule type" value="Genomic_DNA"/>
</dbReference>
<gene>
    <name evidence="5" type="ORF">ACH4GP_36480</name>
</gene>
<proteinExistence type="inferred from homology"/>
<dbReference type="NCBIfam" id="NF002829">
    <property type="entry name" value="PRK03007.1"/>
    <property type="match status" value="1"/>
</dbReference>
<dbReference type="Pfam" id="PF13286">
    <property type="entry name" value="HD_assoc"/>
    <property type="match status" value="1"/>
</dbReference>
<organism evidence="5 6">
    <name type="scientific">Streptomyces celluloflavus</name>
    <dbReference type="NCBI Taxonomy" id="58344"/>
    <lineage>
        <taxon>Bacteria</taxon>
        <taxon>Bacillati</taxon>
        <taxon>Actinomycetota</taxon>
        <taxon>Actinomycetes</taxon>
        <taxon>Kitasatosporales</taxon>
        <taxon>Streptomycetaceae</taxon>
        <taxon>Streptomyces</taxon>
    </lineage>
</organism>
<dbReference type="InterPro" id="IPR023023">
    <property type="entry name" value="dNTPase_2"/>
</dbReference>
<protein>
    <recommendedName>
        <fullName evidence="2">Deoxyguanosinetriphosphate triphosphohydrolase-like protein</fullName>
    </recommendedName>
</protein>
<keyword evidence="6" id="KW-1185">Reference proteome</keyword>
<name>A0ABW7RP21_9ACTN</name>
<dbReference type="SMART" id="SM00471">
    <property type="entry name" value="HDc"/>
    <property type="match status" value="1"/>
</dbReference>
<dbReference type="InterPro" id="IPR003607">
    <property type="entry name" value="HD/PDEase_dom"/>
</dbReference>
<dbReference type="InterPro" id="IPR006674">
    <property type="entry name" value="HD_domain"/>
</dbReference>
<feature type="domain" description="HD" evidence="4">
    <location>
        <begin position="96"/>
        <end position="251"/>
    </location>
</feature>